<dbReference type="SUPFAM" id="SSF144232">
    <property type="entry name" value="HIT/MYND zinc finger-like"/>
    <property type="match status" value="1"/>
</dbReference>
<evidence type="ECO:0000256" key="4">
    <source>
        <dbReference type="PROSITE-ProRule" id="PRU00134"/>
    </source>
</evidence>
<reference evidence="7" key="1">
    <citation type="submission" date="2025-08" db="UniProtKB">
        <authorList>
            <consortium name="RefSeq"/>
        </authorList>
    </citation>
    <scope>IDENTIFICATION</scope>
    <source>
        <tissue evidence="7">Total insect</tissue>
    </source>
</reference>
<protein>
    <submittedName>
        <fullName evidence="7">Uncharacterized protein LOC117648369</fullName>
    </submittedName>
</protein>
<evidence type="ECO:0000313" key="7">
    <source>
        <dbReference type="RefSeq" id="XP_034246762.1"/>
    </source>
</evidence>
<keyword evidence="2 4" id="KW-0863">Zinc-finger</keyword>
<dbReference type="Proteomes" id="UP000515158">
    <property type="component" value="Unplaced"/>
</dbReference>
<dbReference type="InParanoid" id="A0A6P8ZCU0"/>
<name>A0A6P8ZCU0_THRPL</name>
<evidence type="ECO:0000256" key="3">
    <source>
        <dbReference type="ARBA" id="ARBA00022833"/>
    </source>
</evidence>
<evidence type="ECO:0000259" key="5">
    <source>
        <dbReference type="PROSITE" id="PS50865"/>
    </source>
</evidence>
<keyword evidence="3" id="KW-0862">Zinc</keyword>
<proteinExistence type="predicted"/>
<dbReference type="AlphaFoldDB" id="A0A6P8ZCU0"/>
<dbReference type="PANTHER" id="PTHR46455:SF5">
    <property type="entry name" value="SET AND MYND DOMAIN CONTAINING, ARTHROPOD-SPECIFIC, MEMBER 4, ISOFORM A"/>
    <property type="match status" value="1"/>
</dbReference>
<accession>A0A6P8ZCU0</accession>
<feature type="domain" description="MYND-type" evidence="5">
    <location>
        <begin position="16"/>
        <end position="51"/>
    </location>
</feature>
<dbReference type="Gene3D" id="6.10.140.2220">
    <property type="match status" value="2"/>
</dbReference>
<dbReference type="InterPro" id="IPR002893">
    <property type="entry name" value="Znf_MYND"/>
</dbReference>
<sequence length="574" mass="64454">MSSSRPVWYNAATAPCAVCGAEGRPCSRCRVHYYCGPEHQKQHWRTHRPGCGTVKLDGDVLVAVKDIPANTCNMRELPSVVFPCQPHFLQKPSVVLCVACCVDVSKSYSQCGRCGLPVCDDTCSQSSSHQGECRVFQEAGFVVPKAHIDDAGVPVGTAVWILRGALASLDNPLLEYLHQDLGFGEKPPRRLPAMWETANLKVNTRAVRYLRDTVGVRRVSERDLHRAAHVVITYAGISEGPFVVTEFKKQAYVGILYVGMSLRKHSCYPNSADRLFRPYSDEFTIVTTRDVSAGQCITTSRQGGSWDDHTRDRRKNVMMRWGFVCDCERCSDPTELGMYVDSPCCPACAGNGKQCFLVPVGDTVRNHWSCEGCKKSVPLPKLKAMTKRAEKRLKELSNSSMEELLKFIAEHSYPRGLLHPTHALVLHARKAFMTDYHLRRGMQHLFQLKEMGVTGSSTRAQREQLGIPVQYVSGCEEVIREQLRALNALLPGMTTQRLALLCELRWQMLGKLEGLRADARRLRTQEAGLTVAIMTEAVMDVIKQIRRHFFFLRDDDEMLQAVIKNGLPKDCNFF</sequence>
<keyword evidence="6" id="KW-1185">Reference proteome</keyword>
<dbReference type="KEGG" id="tpal:117648369"/>
<dbReference type="Gene3D" id="2.170.270.10">
    <property type="entry name" value="SET domain"/>
    <property type="match status" value="1"/>
</dbReference>
<dbReference type="Gene3D" id="1.10.220.160">
    <property type="match status" value="1"/>
</dbReference>
<dbReference type="Pfam" id="PF01753">
    <property type="entry name" value="zf-MYND"/>
    <property type="match status" value="1"/>
</dbReference>
<evidence type="ECO:0000256" key="1">
    <source>
        <dbReference type="ARBA" id="ARBA00022723"/>
    </source>
</evidence>
<evidence type="ECO:0000313" key="6">
    <source>
        <dbReference type="Proteomes" id="UP000515158"/>
    </source>
</evidence>
<evidence type="ECO:0000256" key="2">
    <source>
        <dbReference type="ARBA" id="ARBA00022771"/>
    </source>
</evidence>
<dbReference type="SUPFAM" id="SSF82199">
    <property type="entry name" value="SET domain"/>
    <property type="match status" value="1"/>
</dbReference>
<keyword evidence="1" id="KW-0479">Metal-binding</keyword>
<dbReference type="GeneID" id="117648369"/>
<dbReference type="PROSITE" id="PS50865">
    <property type="entry name" value="ZF_MYND_2"/>
    <property type="match status" value="1"/>
</dbReference>
<dbReference type="InterPro" id="IPR053010">
    <property type="entry name" value="SET_SmydA-8"/>
</dbReference>
<gene>
    <name evidence="7" type="primary">LOC117648369</name>
</gene>
<dbReference type="RefSeq" id="XP_034246762.1">
    <property type="nucleotide sequence ID" value="XM_034390871.1"/>
</dbReference>
<dbReference type="PANTHER" id="PTHR46455">
    <property type="entry name" value="SET AND MYND DOMAIN CONTAINING, ARTHROPOD-SPECIFIC, MEMBER 4, ISOFORM A"/>
    <property type="match status" value="1"/>
</dbReference>
<dbReference type="InterPro" id="IPR046341">
    <property type="entry name" value="SET_dom_sf"/>
</dbReference>
<organism evidence="7">
    <name type="scientific">Thrips palmi</name>
    <name type="common">Melon thrips</name>
    <dbReference type="NCBI Taxonomy" id="161013"/>
    <lineage>
        <taxon>Eukaryota</taxon>
        <taxon>Metazoa</taxon>
        <taxon>Ecdysozoa</taxon>
        <taxon>Arthropoda</taxon>
        <taxon>Hexapoda</taxon>
        <taxon>Insecta</taxon>
        <taxon>Pterygota</taxon>
        <taxon>Neoptera</taxon>
        <taxon>Paraneoptera</taxon>
        <taxon>Thysanoptera</taxon>
        <taxon>Terebrantia</taxon>
        <taxon>Thripoidea</taxon>
        <taxon>Thripidae</taxon>
        <taxon>Thrips</taxon>
    </lineage>
</organism>
<dbReference type="GO" id="GO:0008270">
    <property type="term" value="F:zinc ion binding"/>
    <property type="evidence" value="ECO:0007669"/>
    <property type="project" value="UniProtKB-KW"/>
</dbReference>
<dbReference type="OrthoDB" id="5282002at2759"/>